<dbReference type="RefSeq" id="WP_110382924.1">
    <property type="nucleotide sequence ID" value="NZ_JACHVZ010000003.1"/>
</dbReference>
<dbReference type="PANTHER" id="PTHR46268">
    <property type="entry name" value="STRESS RESPONSE PROTEIN NHAX"/>
    <property type="match status" value="1"/>
</dbReference>
<dbReference type="InterPro" id="IPR014729">
    <property type="entry name" value="Rossmann-like_a/b/a_fold"/>
</dbReference>
<evidence type="ECO:0000313" key="5">
    <source>
        <dbReference type="Proteomes" id="UP000247772"/>
    </source>
</evidence>
<dbReference type="InterPro" id="IPR006016">
    <property type="entry name" value="UspA"/>
</dbReference>
<dbReference type="AlphaFoldDB" id="A0A2U1ANC4"/>
<evidence type="ECO:0000313" key="4">
    <source>
        <dbReference type="EMBL" id="PYE14915.1"/>
    </source>
</evidence>
<dbReference type="EMBL" id="QJSQ01000036">
    <property type="protein sequence ID" value="PYE14915.1"/>
    <property type="molecule type" value="Genomic_DNA"/>
</dbReference>
<dbReference type="PRINTS" id="PR01438">
    <property type="entry name" value="UNVRSLSTRESS"/>
</dbReference>
<evidence type="ECO:0000313" key="3">
    <source>
        <dbReference type="EMBL" id="MBB2926528.1"/>
    </source>
</evidence>
<dbReference type="OrthoDB" id="8547832at2"/>
<dbReference type="Proteomes" id="UP000247772">
    <property type="component" value="Unassembled WGS sequence"/>
</dbReference>
<dbReference type="EMBL" id="JACHVZ010000003">
    <property type="protein sequence ID" value="MBB2926528.1"/>
    <property type="molecule type" value="Genomic_DNA"/>
</dbReference>
<name>A0A2U1ANC4_9BURK</name>
<gene>
    <name evidence="4" type="ORF">C7410_13686</name>
    <name evidence="3" type="ORF">FHX59_000937</name>
</gene>
<dbReference type="Proteomes" id="UP000533533">
    <property type="component" value="Unassembled WGS sequence"/>
</dbReference>
<comment type="caution">
    <text evidence="4">The sequence shown here is derived from an EMBL/GenBank/DDBJ whole genome shotgun (WGS) entry which is preliminary data.</text>
</comment>
<feature type="domain" description="UspA" evidence="2">
    <location>
        <begin position="1"/>
        <end position="146"/>
    </location>
</feature>
<sequence length="150" mass="15948">MYEKILIAFDGSDTAKLALAEALRMAQLTGGRLCVAHVIDVVAPFGMGLTYVPVELLASYREEAKTRLEAARSEAKAAGVNCETQLLEVAGVTQSVADCLQACASRFGAQLVVLGTHGRRGVRRAFLGSVAEEFVRNAQCPVLLVRGEPA</sequence>
<accession>A0A2U1ANC4</accession>
<dbReference type="InterPro" id="IPR006015">
    <property type="entry name" value="Universal_stress_UspA"/>
</dbReference>
<keyword evidence="6" id="KW-1185">Reference proteome</keyword>
<evidence type="ECO:0000313" key="6">
    <source>
        <dbReference type="Proteomes" id="UP000533533"/>
    </source>
</evidence>
<evidence type="ECO:0000256" key="1">
    <source>
        <dbReference type="ARBA" id="ARBA00008791"/>
    </source>
</evidence>
<reference evidence="4 5" key="1">
    <citation type="submission" date="2018-06" db="EMBL/GenBank/DDBJ databases">
        <title>Genomic Encyclopedia of Type Strains, Phase IV (KMG-V): Genome sequencing to study the core and pangenomes of soil and plant-associated prokaryotes.</title>
        <authorList>
            <person name="Whitman W."/>
        </authorList>
    </citation>
    <scope>NUCLEOTIDE SEQUENCE [LARGE SCALE GENOMIC DNA]</scope>
    <source>
        <strain evidence="4 5">SRCL-318</strain>
        <strain evidence="3 6">SRMrh-85</strain>
    </source>
</reference>
<evidence type="ECO:0000259" key="2">
    <source>
        <dbReference type="Pfam" id="PF00582"/>
    </source>
</evidence>
<dbReference type="CDD" id="cd00293">
    <property type="entry name" value="USP-like"/>
    <property type="match status" value="1"/>
</dbReference>
<dbReference type="Pfam" id="PF00582">
    <property type="entry name" value="Usp"/>
    <property type="match status" value="1"/>
</dbReference>
<dbReference type="SUPFAM" id="SSF52402">
    <property type="entry name" value="Adenine nucleotide alpha hydrolases-like"/>
    <property type="match status" value="1"/>
</dbReference>
<dbReference type="Gene3D" id="3.40.50.620">
    <property type="entry name" value="HUPs"/>
    <property type="match status" value="1"/>
</dbReference>
<comment type="similarity">
    <text evidence="1">Belongs to the universal stress protein A family.</text>
</comment>
<proteinExistence type="inferred from homology"/>
<protein>
    <submittedName>
        <fullName evidence="4">Nucleotide-binding universal stress UspA family protein</fullName>
    </submittedName>
</protein>
<dbReference type="PANTHER" id="PTHR46268:SF6">
    <property type="entry name" value="UNIVERSAL STRESS PROTEIN UP12"/>
    <property type="match status" value="1"/>
</dbReference>
<organism evidence="4 5">
    <name type="scientific">Paraburkholderia silvatlantica</name>
    <dbReference type="NCBI Taxonomy" id="321895"/>
    <lineage>
        <taxon>Bacteria</taxon>
        <taxon>Pseudomonadati</taxon>
        <taxon>Pseudomonadota</taxon>
        <taxon>Betaproteobacteria</taxon>
        <taxon>Burkholderiales</taxon>
        <taxon>Burkholderiaceae</taxon>
        <taxon>Paraburkholderia</taxon>
    </lineage>
</organism>